<dbReference type="EMBL" id="JAROKS010000026">
    <property type="protein sequence ID" value="KAK1785519.1"/>
    <property type="molecule type" value="Genomic_DNA"/>
</dbReference>
<name>A0AAD8YSH1_9TELE</name>
<feature type="region of interest" description="Disordered" evidence="1">
    <location>
        <begin position="30"/>
        <end position="50"/>
    </location>
</feature>
<evidence type="ECO:0000313" key="2">
    <source>
        <dbReference type="EMBL" id="KAK1785519.1"/>
    </source>
</evidence>
<evidence type="ECO:0000313" key="3">
    <source>
        <dbReference type="Proteomes" id="UP001239994"/>
    </source>
</evidence>
<gene>
    <name evidence="2" type="ORF">P4O66_018879</name>
</gene>
<proteinExistence type="predicted"/>
<reference evidence="2" key="1">
    <citation type="submission" date="2023-03" db="EMBL/GenBank/DDBJ databases">
        <title>Electrophorus voltai genome.</title>
        <authorList>
            <person name="Bian C."/>
        </authorList>
    </citation>
    <scope>NUCLEOTIDE SEQUENCE</scope>
    <source>
        <strain evidence="2">CB-2022</strain>
        <tissue evidence="2">Muscle</tissue>
    </source>
</reference>
<protein>
    <submittedName>
        <fullName evidence="2">Uncharacterized protein</fullName>
    </submittedName>
</protein>
<accession>A0AAD8YSH1</accession>
<evidence type="ECO:0000256" key="1">
    <source>
        <dbReference type="SAM" id="MobiDB-lite"/>
    </source>
</evidence>
<organism evidence="2 3">
    <name type="scientific">Electrophorus voltai</name>
    <dbReference type="NCBI Taxonomy" id="2609070"/>
    <lineage>
        <taxon>Eukaryota</taxon>
        <taxon>Metazoa</taxon>
        <taxon>Chordata</taxon>
        <taxon>Craniata</taxon>
        <taxon>Vertebrata</taxon>
        <taxon>Euteleostomi</taxon>
        <taxon>Actinopterygii</taxon>
        <taxon>Neopterygii</taxon>
        <taxon>Teleostei</taxon>
        <taxon>Ostariophysi</taxon>
        <taxon>Gymnotiformes</taxon>
        <taxon>Gymnotoidei</taxon>
        <taxon>Gymnotidae</taxon>
        <taxon>Electrophorus</taxon>
    </lineage>
</organism>
<sequence>MIRWGELSAREERKSQTSVLACHPRSALRSQQRTPLVAGKTSSARQVPSSRAVNQPVGKIVCRHVGVPDIDQRFSDITETFNEQHERYECMKENLSTLRYRYRCPPDSSLSECLKKIMEEHDMHHIKIQIKGCYFSLDVMPVENMPDKLKLTQDGITELSRATTAVESSCTKLQRMIEFYLKDEECLTTRVREAAPTHQEQQRLEGNLQANLREARRAKEFSTRYREEARKLLTEAAQLSGVTL</sequence>
<dbReference type="AlphaFoldDB" id="A0AAD8YSH1"/>
<keyword evidence="3" id="KW-1185">Reference proteome</keyword>
<comment type="caution">
    <text evidence="2">The sequence shown here is derived from an EMBL/GenBank/DDBJ whole genome shotgun (WGS) entry which is preliminary data.</text>
</comment>
<dbReference type="Proteomes" id="UP001239994">
    <property type="component" value="Unassembled WGS sequence"/>
</dbReference>